<gene>
    <name evidence="4" type="primary">cobN</name>
    <name evidence="4" type="ORF">KDK67_10010</name>
</gene>
<dbReference type="EMBL" id="JAGSOI010000043">
    <property type="protein sequence ID" value="MCM1987311.1"/>
    <property type="molecule type" value="Genomic_DNA"/>
</dbReference>
<dbReference type="SUPFAM" id="SSF117074">
    <property type="entry name" value="Hypothetical protein PA1324"/>
    <property type="match status" value="4"/>
</dbReference>
<dbReference type="Pfam" id="PF13620">
    <property type="entry name" value="CarboxypepD_reg"/>
    <property type="match status" value="2"/>
</dbReference>
<dbReference type="Proteomes" id="UP001056766">
    <property type="component" value="Unassembled WGS sequence"/>
</dbReference>
<dbReference type="InterPro" id="IPR003672">
    <property type="entry name" value="CobN/Mg_chltase"/>
</dbReference>
<keyword evidence="2" id="KW-0472">Membrane</keyword>
<reference evidence="4" key="2">
    <citation type="submission" date="2021-04" db="EMBL/GenBank/DDBJ databases">
        <authorList>
            <person name="Dong X."/>
        </authorList>
    </citation>
    <scope>NUCLEOTIDE SEQUENCE</scope>
    <source>
        <strain evidence="4">LLY</strain>
    </source>
</reference>
<dbReference type="PANTHER" id="PTHR44119:SF4">
    <property type="entry name" value="AEROBIC COBALTOCHELATASE SUBUNIT COBN"/>
    <property type="match status" value="1"/>
</dbReference>
<comment type="caution">
    <text evidence="4">The sequence shown here is derived from an EMBL/GenBank/DDBJ whole genome shotgun (WGS) entry which is preliminary data.</text>
</comment>
<reference evidence="4" key="1">
    <citation type="journal article" date="2021" name="mSystems">
        <title>Bacteria and Archaea Synergistically Convert Glycine Betaine to Biogenic Methane in the Formosa Cold Seep of the South China Sea.</title>
        <authorList>
            <person name="Li L."/>
            <person name="Zhang W."/>
            <person name="Zhang S."/>
            <person name="Song L."/>
            <person name="Sun Q."/>
            <person name="Zhang H."/>
            <person name="Xiang H."/>
            <person name="Dong X."/>
        </authorList>
    </citation>
    <scope>NUCLEOTIDE SEQUENCE</scope>
    <source>
        <strain evidence="4">LLY</strain>
    </source>
</reference>
<feature type="compositionally biased region" description="Polar residues" evidence="1">
    <location>
        <begin position="1978"/>
        <end position="2007"/>
    </location>
</feature>
<keyword evidence="5" id="KW-1185">Reference proteome</keyword>
<sequence>MKKCGILALSILLLLAIAMPVVSAENYDNMELVANTTSDENGNFSFSDVANGNYQLASVIYSTAMGGMWLTNVSDVTVNNGTPVNITFAMRSNASNDHDAILSYLDRTTVSGMTLSKTGSAKVGTDLVLTNQNDEFVANTTSNETGYYLFDNVPNGDYRLSGVIYSTAMGGMWLTNVSDVTVNNGTPVNITFAMRSNASNDHDAILSHLDRTTVSGMTLSKTGSAKVGTDLVLTNQNDEFVANTTSNETGYYLFDDVPNGDYRLSGVIYSTAMGGMWLTNVSEFSVESGTPVDITFAMRSNESNDHDAILSYLDRTTVSGRTISKTGSPKVGTDLVLLKNIIMDEDAEPEQPEETPTFTTSYKLFGNATSNGTGYYLFDDVPNGDYRLSGVIYSTAMGGMWLTNVSDFTVENGTAMNITFAMRKNESNDHDAILSYLDRTTVSGFTLSKTGSAKVGSNLILTDQYGELVANTTSNDTGYYLFDAVPNGDYSLSGVIYSTAMGGMWLTNVSDFTVENGTAMNITFAMRKNESNDHEAILSYLDRTTVSGFTLSKTGSAKVGSNLILTDQYGELVANTTSNDTGYYLFAAVPNGDYSLSGVIYSTAMGGMWLTNASDFTVENGTAMNITFAMRKNESNDHEAILSYLDRTTVSGFTLSKTGSPKVGTDLVLLKKIYAESGAAANGPHINIALITGYESYKQQFDGLVSRINENSTYNITVSYYLPSTLTEDVDLSDTDIIYVNMFTDSASMIEDEVNAAIANGTVVIGYNTHLNQNIPYIPSVFSDEDDLRDYLQDYWIYGAMDTSNFDNMIFFLSKEYGDRDDLEVKGPEGLEKAIYHPDMTELSHFTSSATEYFDWYSNRSGTNHSFDENAPTVGILFYSSYYPDDLMPFDELIRNFESRGINVIPCYGSRSNYVDPFFNHTPETKVDLILSSTYRSQPFDKEDLGVPVMNTVLNGYMNLEEWEATNNPLPNTYMLRMYRPETWGWIDPIMIASEEVDSQGNDIYVPVNDQVDWLVERAEAQTNLSSKNESDKKVVILYYNHGAGKDNIGASYLEVVPSINNLLKGMADSGYDVESSSIPNETELVDLFVKQGTNIGTWAPGELEDLVETGKVTLIPEEIYNGWFDELPEERKQEVVEMWGEAPGEVMVYEDRSGNSFVVIPKIEISDNVILAPQPTRGWLQDNDALYHSGDLPPHHQYIAFYLWLQNEFDADVMVNMGRHGTVEWLPGKEFGLFRDEWPALMAADIPVVYPYVMDGMGEGMQAKRRGNAIIIDHLIPPVVMSGSYGNYTKLNDKITQYNTLSSDPDNQEARYNEIVNLTLELHLDERVNMSLSEEESTREEFLDELDDVLRELRTTSMPYGLHILGTSPQNEQLSEMVCSMLGNNFKEEVALYNTSETAPVLLLDFVLNQGFNSTFAQEQVLGIGNSSVAMDDYLSTATEYANKLGQSEDEIQQVLKAMDGKYVESNLGGDPILRPDALPSGRNFYAFDEQHIPTEHAWELGMDLANKTIETYMAENNERPQKVAFILWAGESTRHEGVMEAEILYLLGVRPVWDENGIKVVDVELIDSSELNRPRIDVLVQISGLYRDTFPHKVELIDKAVYLAYNAPDNGYTKKEERPIPEYIPYDPANTNYVRENTNNIYAGLNGTLQNETASMTISLLRIFGPEDGAYGTGMANAISASDTWDNNTVLADLYMERMSNAYGEYVWGESMEDIVSQWDVADSSIDNEEIFGDNLQDVEAILHSRSSNTYGALDTDDFFQYMGGLMLVVGEASGTTPDTYIMNLQNPDAETIETLKTYLSREIVTRYLNPSWIEGMQQHGFEGAGAMGNFIENLWGWEAVCPDLIDDHVWDSVYDTYMTGDNADWIKENNPYAYQSMNARMIETARKGNWDVSDEVLKTLIEDYVKSVVENDVTCCHHTCGNPSLDQFISGQISLLGVEVDQDTLDAYNKLMQDATHRYPETSSHKSSSHKSSSNTPSASIVNSTSTSNDAEGYGTTTEQTSAVDDNYVEGYEMTKETNSEEEASSSGFSGSDILATVVVFLAVGTMVYGFRRQKL</sequence>
<feature type="region of interest" description="Disordered" evidence="1">
    <location>
        <begin position="1961"/>
        <end position="2010"/>
    </location>
</feature>
<keyword evidence="2" id="KW-1133">Transmembrane helix</keyword>
<evidence type="ECO:0000313" key="5">
    <source>
        <dbReference type="Proteomes" id="UP001056766"/>
    </source>
</evidence>
<dbReference type="GO" id="GO:0051116">
    <property type="term" value="F:cobaltochelatase activity"/>
    <property type="evidence" value="ECO:0007669"/>
    <property type="project" value="UniProtKB-EC"/>
</dbReference>
<dbReference type="Pfam" id="PF02514">
    <property type="entry name" value="CobN-Mg_chel"/>
    <property type="match status" value="1"/>
</dbReference>
<name>A0A9E5DBN8_9EURY</name>
<proteinExistence type="predicted"/>
<dbReference type="InterPro" id="IPR013783">
    <property type="entry name" value="Ig-like_fold"/>
</dbReference>
<organism evidence="4 5">
    <name type="scientific">Methanococcoides seepicolus</name>
    <dbReference type="NCBI Taxonomy" id="2828780"/>
    <lineage>
        <taxon>Archaea</taxon>
        <taxon>Methanobacteriati</taxon>
        <taxon>Methanobacteriota</taxon>
        <taxon>Stenosarchaea group</taxon>
        <taxon>Methanomicrobia</taxon>
        <taxon>Methanosarcinales</taxon>
        <taxon>Methanosarcinaceae</taxon>
        <taxon>Methanococcoides</taxon>
    </lineage>
</organism>
<dbReference type="NCBIfam" id="NF004645">
    <property type="entry name" value="PRK05989.2-3"/>
    <property type="match status" value="1"/>
</dbReference>
<protein>
    <submittedName>
        <fullName evidence="4">Cobaltochelatase subunit CobN</fullName>
        <ecNumber evidence="4">6.6.1.2</ecNumber>
    </submittedName>
</protein>
<dbReference type="RefSeq" id="WP_250868649.1">
    <property type="nucleotide sequence ID" value="NZ_JAGSOI010000043.1"/>
</dbReference>
<accession>A0A9E5DBN8</accession>
<keyword evidence="4" id="KW-0436">Ligase</keyword>
<dbReference type="SUPFAM" id="SSF49478">
    <property type="entry name" value="Cna protein B-type domain"/>
    <property type="match status" value="2"/>
</dbReference>
<dbReference type="EC" id="6.6.1.2" evidence="4"/>
<feature type="transmembrane region" description="Helical" evidence="2">
    <location>
        <begin position="2037"/>
        <end position="2054"/>
    </location>
</feature>
<keyword evidence="2" id="KW-0812">Transmembrane</keyword>
<feature type="domain" description="CobN/magnesium chelatase" evidence="3">
    <location>
        <begin position="795"/>
        <end position="1899"/>
    </location>
</feature>
<dbReference type="CDD" id="cd10150">
    <property type="entry name" value="CobN_like"/>
    <property type="match status" value="1"/>
</dbReference>
<evidence type="ECO:0000256" key="2">
    <source>
        <dbReference type="SAM" id="Phobius"/>
    </source>
</evidence>
<evidence type="ECO:0000256" key="1">
    <source>
        <dbReference type="SAM" id="MobiDB-lite"/>
    </source>
</evidence>
<evidence type="ECO:0000259" key="3">
    <source>
        <dbReference type="Pfam" id="PF02514"/>
    </source>
</evidence>
<dbReference type="Gene3D" id="2.60.40.10">
    <property type="entry name" value="Immunoglobulins"/>
    <property type="match status" value="2"/>
</dbReference>
<evidence type="ECO:0000313" key="4">
    <source>
        <dbReference type="EMBL" id="MCM1987311.1"/>
    </source>
</evidence>
<dbReference type="PANTHER" id="PTHR44119">
    <property type="entry name" value="MAGNESIUM-CHELATASE SUBUNIT CHLH, CHLOROPLASTIC"/>
    <property type="match status" value="1"/>
</dbReference>